<dbReference type="InterPro" id="IPR052980">
    <property type="entry name" value="Crinkler_effector"/>
</dbReference>
<evidence type="ECO:0000313" key="2">
    <source>
        <dbReference type="Proteomes" id="UP001165083"/>
    </source>
</evidence>
<sequence>MIHDEKMNTPHLVILGNPEIGKTFFGYVSLLFPARDSAVVVYESGRLKQRYLFTNNMVVEGAQNDFFQIPKNPETYYIVDAVNPPDHAAKTIILTSPRRSIWWEFNKTTCDTLYMPVWTWKEIFHCRELLFHNLALSMVSNHFRRWGEGEWDDEGKDDDDDMDVGDNAMEDNPTVTWDIGDAIRELELLKQPTTVFNGNEDVQDAGLSGPHKAFGGPHLAPILERVYQRSQPIELILVGLSQTALKCFLSQYKVNALVRPRLEPAVPIYLNLARRAFAIVRAIPERFLPQTTQTLAYSNWPLVVGRKYNTAVDIAHQEVETSNASTTRIYVEI</sequence>
<comment type="caution">
    <text evidence="1">The sequence shown here is derived from an EMBL/GenBank/DDBJ whole genome shotgun (WGS) entry which is preliminary data.</text>
</comment>
<dbReference type="OrthoDB" id="104224at2759"/>
<reference evidence="1" key="1">
    <citation type="submission" date="2023-04" db="EMBL/GenBank/DDBJ databases">
        <title>Phytophthora lilii NBRC 32176.</title>
        <authorList>
            <person name="Ichikawa N."/>
            <person name="Sato H."/>
            <person name="Tonouchi N."/>
        </authorList>
    </citation>
    <scope>NUCLEOTIDE SEQUENCE</scope>
    <source>
        <strain evidence="1">NBRC 32176</strain>
    </source>
</reference>
<evidence type="ECO:0000313" key="1">
    <source>
        <dbReference type="EMBL" id="GMF13532.1"/>
    </source>
</evidence>
<accession>A0A9W6TJU8</accession>
<dbReference type="AlphaFoldDB" id="A0A9W6TJU8"/>
<dbReference type="PANTHER" id="PTHR33129">
    <property type="entry name" value="PROTEIN KINASE DOMAIN-CONTAINING PROTEIN-RELATED"/>
    <property type="match status" value="1"/>
</dbReference>
<dbReference type="EMBL" id="BSXW01000160">
    <property type="protein sequence ID" value="GMF13532.1"/>
    <property type="molecule type" value="Genomic_DNA"/>
</dbReference>
<protein>
    <submittedName>
        <fullName evidence="1">Unnamed protein product</fullName>
    </submittedName>
</protein>
<dbReference type="PANTHER" id="PTHR33129:SF1">
    <property type="entry name" value="ATP-BINDING PROTEIN"/>
    <property type="match status" value="1"/>
</dbReference>
<name>A0A9W6TJU8_9STRA</name>
<proteinExistence type="predicted"/>
<organism evidence="1 2">
    <name type="scientific">Phytophthora lilii</name>
    <dbReference type="NCBI Taxonomy" id="2077276"/>
    <lineage>
        <taxon>Eukaryota</taxon>
        <taxon>Sar</taxon>
        <taxon>Stramenopiles</taxon>
        <taxon>Oomycota</taxon>
        <taxon>Peronosporomycetes</taxon>
        <taxon>Peronosporales</taxon>
        <taxon>Peronosporaceae</taxon>
        <taxon>Phytophthora</taxon>
    </lineage>
</organism>
<gene>
    <name evidence="1" type="ORF">Plil01_000399700</name>
</gene>
<keyword evidence="2" id="KW-1185">Reference proteome</keyword>
<dbReference type="Proteomes" id="UP001165083">
    <property type="component" value="Unassembled WGS sequence"/>
</dbReference>